<protein>
    <submittedName>
        <fullName evidence="9">Uncharacterized protein LOC111362823</fullName>
    </submittedName>
</protein>
<evidence type="ECO:0000259" key="7">
    <source>
        <dbReference type="PROSITE" id="PS50950"/>
    </source>
</evidence>
<dbReference type="AlphaFoldDB" id="A0A9J7J533"/>
<evidence type="ECO:0000256" key="3">
    <source>
        <dbReference type="ARBA" id="ARBA00022833"/>
    </source>
</evidence>
<keyword evidence="6" id="KW-0175">Coiled coil</keyword>
<dbReference type="Proteomes" id="UP000301870">
    <property type="component" value="Unplaced"/>
</dbReference>
<dbReference type="InterPro" id="IPR006612">
    <property type="entry name" value="THAP_Znf"/>
</dbReference>
<dbReference type="KEGG" id="sliu:111362823"/>
<keyword evidence="2 5" id="KW-0863">Zinc-finger</keyword>
<keyword evidence="1" id="KW-0479">Metal-binding</keyword>
<evidence type="ECO:0000256" key="1">
    <source>
        <dbReference type="ARBA" id="ARBA00022723"/>
    </source>
</evidence>
<name>A0A9J7J533_SPOLT</name>
<dbReference type="OrthoDB" id="7490359at2759"/>
<accession>A0A9J7J533</accession>
<dbReference type="SMART" id="SM00980">
    <property type="entry name" value="THAP"/>
    <property type="match status" value="1"/>
</dbReference>
<feature type="coiled-coil region" evidence="6">
    <location>
        <begin position="152"/>
        <end position="179"/>
    </location>
</feature>
<dbReference type="GeneID" id="111362823"/>
<proteinExistence type="predicted"/>
<dbReference type="GO" id="GO:0008270">
    <property type="term" value="F:zinc ion binding"/>
    <property type="evidence" value="ECO:0007669"/>
    <property type="project" value="UniProtKB-KW"/>
</dbReference>
<keyword evidence="4 5" id="KW-0238">DNA-binding</keyword>
<keyword evidence="3" id="KW-0862">Zinc</keyword>
<sequence>MSQKTYVKCYFGCSYNDNDPIHKFPNPNSLKLEKIERFKKWKSVLKPADQEKGDDYICKKIRICGRHFNESYRLPSHYLTQNAVPTLFLDLNPMSTADDIYLDPTPGPSNLTDVLSDCVEPTPISSTQEIKRSMSYINTKKKAMDITTKRTIIRLKNSIEKLRAKYKKQKTLMQCAQQISMKESFLKFTEKLPETSRIFTLLQIKGSKKPKGHAILPVECQQTADFLLIFDQLFDSFNGHSYQTSTKKYKSCFKNNSLHIQLWNDLLPVLESIKFQSNTHNNHLGNVDKFESIPSIKNWIHNIKTFKEMWVDLNTLL</sequence>
<feature type="domain" description="THAP-type" evidence="7">
    <location>
        <begin position="1"/>
        <end position="88"/>
    </location>
</feature>
<dbReference type="SUPFAM" id="SSF57716">
    <property type="entry name" value="Glucocorticoid receptor-like (DNA-binding domain)"/>
    <property type="match status" value="1"/>
</dbReference>
<evidence type="ECO:0000256" key="5">
    <source>
        <dbReference type="PROSITE-ProRule" id="PRU00309"/>
    </source>
</evidence>
<evidence type="ECO:0000256" key="2">
    <source>
        <dbReference type="ARBA" id="ARBA00022771"/>
    </source>
</evidence>
<dbReference type="RefSeq" id="XP_022835337.1">
    <property type="nucleotide sequence ID" value="XM_022979569.1"/>
</dbReference>
<dbReference type="SMART" id="SM00692">
    <property type="entry name" value="DM3"/>
    <property type="match status" value="1"/>
</dbReference>
<gene>
    <name evidence="9" type="primary">LOC111362823</name>
</gene>
<dbReference type="GO" id="GO:0003677">
    <property type="term" value="F:DNA binding"/>
    <property type="evidence" value="ECO:0007669"/>
    <property type="project" value="UniProtKB-UniRule"/>
</dbReference>
<dbReference type="PROSITE" id="PS50950">
    <property type="entry name" value="ZF_THAP"/>
    <property type="match status" value="1"/>
</dbReference>
<dbReference type="Pfam" id="PF05485">
    <property type="entry name" value="THAP"/>
    <property type="match status" value="1"/>
</dbReference>
<evidence type="ECO:0000313" key="8">
    <source>
        <dbReference type="Proteomes" id="UP000301870"/>
    </source>
</evidence>
<evidence type="ECO:0000256" key="6">
    <source>
        <dbReference type="SAM" id="Coils"/>
    </source>
</evidence>
<keyword evidence="8" id="KW-1185">Reference proteome</keyword>
<evidence type="ECO:0000256" key="4">
    <source>
        <dbReference type="ARBA" id="ARBA00023125"/>
    </source>
</evidence>
<reference evidence="9" key="1">
    <citation type="submission" date="2025-08" db="UniProtKB">
        <authorList>
            <consortium name="RefSeq"/>
        </authorList>
    </citation>
    <scope>IDENTIFICATION</scope>
    <source>
        <strain evidence="9">Ishihara</strain>
        <tissue evidence="9">Whole body</tissue>
    </source>
</reference>
<evidence type="ECO:0000313" key="9">
    <source>
        <dbReference type="RefSeq" id="XP_022835337.1"/>
    </source>
</evidence>
<organism evidence="8 9">
    <name type="scientific">Spodoptera litura</name>
    <name type="common">Asian cotton leafworm</name>
    <dbReference type="NCBI Taxonomy" id="69820"/>
    <lineage>
        <taxon>Eukaryota</taxon>
        <taxon>Metazoa</taxon>
        <taxon>Ecdysozoa</taxon>
        <taxon>Arthropoda</taxon>
        <taxon>Hexapoda</taxon>
        <taxon>Insecta</taxon>
        <taxon>Pterygota</taxon>
        <taxon>Neoptera</taxon>
        <taxon>Endopterygota</taxon>
        <taxon>Lepidoptera</taxon>
        <taxon>Glossata</taxon>
        <taxon>Ditrysia</taxon>
        <taxon>Noctuoidea</taxon>
        <taxon>Noctuidae</taxon>
        <taxon>Amphipyrinae</taxon>
        <taxon>Spodoptera</taxon>
    </lineage>
</organism>